<sequence length="156" mass="18736">MSLFRLSNCFNHTHMARRRLGQKRHSRRRTITHLLQEKERMERKIERMRARTKRLKKSEKKAEVKLGRIQNQFEEVRIANRQAHQRVYQENAFTDILVLIYLAIFEAVDAGDFLTDAQLAQTLRLVFIIPFLNIFVLELIRFFSYFPLLVILHVVI</sequence>
<comment type="caution">
    <text evidence="3">The sequence shown here is derived from an EMBL/GenBank/DDBJ whole genome shotgun (WGS) entry which is preliminary data.</text>
</comment>
<evidence type="ECO:0000313" key="3">
    <source>
        <dbReference type="EMBL" id="GKV36086.1"/>
    </source>
</evidence>
<dbReference type="AlphaFoldDB" id="A0AAV5LGW0"/>
<feature type="transmembrane region" description="Helical" evidence="2">
    <location>
        <begin position="125"/>
        <end position="155"/>
    </location>
</feature>
<evidence type="ECO:0000256" key="1">
    <source>
        <dbReference type="SAM" id="Coils"/>
    </source>
</evidence>
<name>A0AAV5LGW0_9ROSI</name>
<keyword evidence="1" id="KW-0175">Coiled coil</keyword>
<protein>
    <submittedName>
        <fullName evidence="3">Uncharacterized protein</fullName>
    </submittedName>
</protein>
<reference evidence="3 4" key="1">
    <citation type="journal article" date="2021" name="Commun. Biol.">
        <title>The genome of Shorea leprosula (Dipterocarpaceae) highlights the ecological relevance of drought in aseasonal tropical rainforests.</title>
        <authorList>
            <person name="Ng K.K.S."/>
            <person name="Kobayashi M.J."/>
            <person name="Fawcett J.A."/>
            <person name="Hatakeyama M."/>
            <person name="Paape T."/>
            <person name="Ng C.H."/>
            <person name="Ang C.C."/>
            <person name="Tnah L.H."/>
            <person name="Lee C.T."/>
            <person name="Nishiyama T."/>
            <person name="Sese J."/>
            <person name="O'Brien M.J."/>
            <person name="Copetti D."/>
            <person name="Mohd Noor M.I."/>
            <person name="Ong R.C."/>
            <person name="Putra M."/>
            <person name="Sireger I.Z."/>
            <person name="Indrioko S."/>
            <person name="Kosugi Y."/>
            <person name="Izuno A."/>
            <person name="Isagi Y."/>
            <person name="Lee S.L."/>
            <person name="Shimizu K.K."/>
        </authorList>
    </citation>
    <scope>NUCLEOTIDE SEQUENCE [LARGE SCALE GENOMIC DNA]</scope>
    <source>
        <strain evidence="3">214</strain>
    </source>
</reference>
<keyword evidence="4" id="KW-1185">Reference proteome</keyword>
<evidence type="ECO:0000256" key="2">
    <source>
        <dbReference type="SAM" id="Phobius"/>
    </source>
</evidence>
<dbReference type="Proteomes" id="UP001054252">
    <property type="component" value="Unassembled WGS sequence"/>
</dbReference>
<accession>A0AAV5LGW0</accession>
<evidence type="ECO:0000313" key="4">
    <source>
        <dbReference type="Proteomes" id="UP001054252"/>
    </source>
</evidence>
<dbReference type="EMBL" id="BPVZ01000114">
    <property type="protein sequence ID" value="GKV36086.1"/>
    <property type="molecule type" value="Genomic_DNA"/>
</dbReference>
<keyword evidence="2" id="KW-1133">Transmembrane helix</keyword>
<feature type="coiled-coil region" evidence="1">
    <location>
        <begin position="31"/>
        <end position="65"/>
    </location>
</feature>
<keyword evidence="2" id="KW-0472">Membrane</keyword>
<proteinExistence type="predicted"/>
<organism evidence="3 4">
    <name type="scientific">Rubroshorea leprosula</name>
    <dbReference type="NCBI Taxonomy" id="152421"/>
    <lineage>
        <taxon>Eukaryota</taxon>
        <taxon>Viridiplantae</taxon>
        <taxon>Streptophyta</taxon>
        <taxon>Embryophyta</taxon>
        <taxon>Tracheophyta</taxon>
        <taxon>Spermatophyta</taxon>
        <taxon>Magnoliopsida</taxon>
        <taxon>eudicotyledons</taxon>
        <taxon>Gunneridae</taxon>
        <taxon>Pentapetalae</taxon>
        <taxon>rosids</taxon>
        <taxon>malvids</taxon>
        <taxon>Malvales</taxon>
        <taxon>Dipterocarpaceae</taxon>
        <taxon>Rubroshorea</taxon>
    </lineage>
</organism>
<keyword evidence="2" id="KW-0812">Transmembrane</keyword>
<gene>
    <name evidence="3" type="ORF">SLEP1_g44255</name>
</gene>